<sequence length="154" mass="16615">MQSPTSLSETYDAWTVQCANQQQGDRTLRICQMSQELLQQETRQRVLTFAIGMTDTGGAKATLVLPFGLLLADGVRVNIADDEVMRAPYRTCLPVGCVAEIELPAETLQKFEAAEVASVLMTANSGQPVKTDISLKGFASAFQRLTDLSASAGK</sequence>
<keyword evidence="2" id="KW-1185">Reference proteome</keyword>
<gene>
    <name evidence="1" type="ORF">C7441_10966</name>
</gene>
<name>A0A316C2J6_PSESE</name>
<dbReference type="Gene3D" id="2.60.40.1880">
    <property type="entry name" value="Invasion associated locus B (IalB) protein"/>
    <property type="match status" value="1"/>
</dbReference>
<dbReference type="InterPro" id="IPR010642">
    <property type="entry name" value="Invasion_prot_B"/>
</dbReference>
<dbReference type="Pfam" id="PF06776">
    <property type="entry name" value="IalB"/>
    <property type="match status" value="1"/>
</dbReference>
<dbReference type="Proteomes" id="UP000245396">
    <property type="component" value="Unassembled WGS sequence"/>
</dbReference>
<reference evidence="1 2" key="1">
    <citation type="submission" date="2018-05" db="EMBL/GenBank/DDBJ databases">
        <title>Genomic Encyclopedia of Type Strains, Phase IV (KMG-IV): sequencing the most valuable type-strain genomes for metagenomic binning, comparative biology and taxonomic classification.</title>
        <authorList>
            <person name="Goeker M."/>
        </authorList>
    </citation>
    <scope>NUCLEOTIDE SEQUENCE [LARGE SCALE GENOMIC DNA]</scope>
    <source>
        <strain evidence="1 2">DSM 6986</strain>
    </source>
</reference>
<dbReference type="AlphaFoldDB" id="A0A316C2J6"/>
<accession>A0A316C2J6</accession>
<evidence type="ECO:0000313" key="1">
    <source>
        <dbReference type="EMBL" id="PWJ82298.1"/>
    </source>
</evidence>
<evidence type="ECO:0000313" key="2">
    <source>
        <dbReference type="Proteomes" id="UP000245396"/>
    </source>
</evidence>
<comment type="caution">
    <text evidence="1">The sequence shown here is derived from an EMBL/GenBank/DDBJ whole genome shotgun (WGS) entry which is preliminary data.</text>
</comment>
<dbReference type="OrthoDB" id="9814802at2"/>
<dbReference type="STRING" id="1192868.GCA_000304395_00378"/>
<organism evidence="1 2">
    <name type="scientific">Pseudaminobacter salicylatoxidans</name>
    <dbReference type="NCBI Taxonomy" id="93369"/>
    <lineage>
        <taxon>Bacteria</taxon>
        <taxon>Pseudomonadati</taxon>
        <taxon>Pseudomonadota</taxon>
        <taxon>Alphaproteobacteria</taxon>
        <taxon>Hyphomicrobiales</taxon>
        <taxon>Phyllobacteriaceae</taxon>
        <taxon>Pseudaminobacter</taxon>
    </lineage>
</organism>
<dbReference type="EMBL" id="QGGG01000009">
    <property type="protein sequence ID" value="PWJ82298.1"/>
    <property type="molecule type" value="Genomic_DNA"/>
</dbReference>
<protein>
    <submittedName>
        <fullName evidence="1">Invasion protein IalB</fullName>
    </submittedName>
</protein>
<proteinExistence type="predicted"/>
<dbReference type="InterPro" id="IPR038696">
    <property type="entry name" value="IalB_sf"/>
</dbReference>